<comment type="caution">
    <text evidence="1">The sequence shown here is derived from an EMBL/GenBank/DDBJ whole genome shotgun (WGS) entry which is preliminary data.</text>
</comment>
<evidence type="ECO:0000313" key="2">
    <source>
        <dbReference type="Proteomes" id="UP001629274"/>
    </source>
</evidence>
<proteinExistence type="predicted"/>
<name>A0ABW9BFR9_9BURK</name>
<reference evidence="1 2" key="1">
    <citation type="journal article" date="2024" name="Chem. Sci.">
        <title>Discovery of megapolipeptins by genome mining of a Burkholderiales bacteria collection.</title>
        <authorList>
            <person name="Paulo B.S."/>
            <person name="Recchia M.J.J."/>
            <person name="Lee S."/>
            <person name="Fergusson C.H."/>
            <person name="Romanowski S.B."/>
            <person name="Hernandez A."/>
            <person name="Krull N."/>
            <person name="Liu D.Y."/>
            <person name="Cavanagh H."/>
            <person name="Bos A."/>
            <person name="Gray C.A."/>
            <person name="Murphy B.T."/>
            <person name="Linington R.G."/>
            <person name="Eustaquio A.S."/>
        </authorList>
    </citation>
    <scope>NUCLEOTIDE SEQUENCE [LARGE SCALE GENOMIC DNA]</scope>
    <source>
        <strain evidence="1 2">RL17-351-BIE-A</strain>
    </source>
</reference>
<organism evidence="1 2">
    <name type="scientific">Paraburkholderia phytofirmans</name>
    <dbReference type="NCBI Taxonomy" id="261302"/>
    <lineage>
        <taxon>Bacteria</taxon>
        <taxon>Pseudomonadati</taxon>
        <taxon>Pseudomonadota</taxon>
        <taxon>Betaproteobacteria</taxon>
        <taxon>Burkholderiales</taxon>
        <taxon>Burkholderiaceae</taxon>
        <taxon>Paraburkholderia</taxon>
    </lineage>
</organism>
<dbReference type="RefSeq" id="WP_012427631.1">
    <property type="nucleotide sequence ID" value="NZ_JAQQCK010000002.1"/>
</dbReference>
<gene>
    <name evidence="1" type="ORF">PQR03_10855</name>
</gene>
<keyword evidence="2" id="KW-1185">Reference proteome</keyword>
<accession>A0ABW9BFR9</accession>
<dbReference type="EMBL" id="JAQQDR010000004">
    <property type="protein sequence ID" value="MFM0238630.1"/>
    <property type="molecule type" value="Genomic_DNA"/>
</dbReference>
<evidence type="ECO:0000313" key="1">
    <source>
        <dbReference type="EMBL" id="MFM0238630.1"/>
    </source>
</evidence>
<sequence length="221" mass="24567">MDNTNTGLLAIWSTIAAEPETDYMHWLTREHIFERVGVPGFRSGRVFRRRNSRPSEYMMLYELDDADVMASSGYLERLNNPTAWTRRIMPTLQHFRRGGGTILAQGANSAGHGGHLAIARFEDALPECLRAQQGQAIVDALAKGDWVVNAQIMVVKSEATAIVTQEKSMRQSSEGEFAGLFLVESLDNGSLDRAMMQASKAAGINPDLFDSYDLVFVCYSR</sequence>
<dbReference type="Proteomes" id="UP001629274">
    <property type="component" value="Unassembled WGS sequence"/>
</dbReference>
<protein>
    <submittedName>
        <fullName evidence="1">Uncharacterized protein</fullName>
    </submittedName>
</protein>